<feature type="domain" description="F-box" evidence="1">
    <location>
        <begin position="8"/>
        <end position="47"/>
    </location>
</feature>
<dbReference type="CDD" id="cd22152">
    <property type="entry name" value="F-box_AtAFR-like"/>
    <property type="match status" value="1"/>
</dbReference>
<dbReference type="AlphaFoldDB" id="A0ABD3CPG7"/>
<dbReference type="InterPro" id="IPR044595">
    <property type="entry name" value="KMD1-4"/>
</dbReference>
<comment type="caution">
    <text evidence="2">The sequence shown here is derived from an EMBL/GenBank/DDBJ whole genome shotgun (WGS) entry which is preliminary data.</text>
</comment>
<reference evidence="3" key="1">
    <citation type="journal article" date="2024" name="IScience">
        <title>Strigolactones Initiate the Formation of Haustorium-like Structures in Castilleja.</title>
        <authorList>
            <person name="Buerger M."/>
            <person name="Peterson D."/>
            <person name="Chory J."/>
        </authorList>
    </citation>
    <scope>NUCLEOTIDE SEQUENCE [LARGE SCALE GENOMIC DNA]</scope>
</reference>
<name>A0ABD3CPG7_9LAMI</name>
<dbReference type="EMBL" id="JAVIJP010000032">
    <property type="protein sequence ID" value="KAL3631845.1"/>
    <property type="molecule type" value="Genomic_DNA"/>
</dbReference>
<dbReference type="PANTHER" id="PTHR46407">
    <property type="entry name" value="OS02G0208700 PROTEIN"/>
    <property type="match status" value="1"/>
</dbReference>
<keyword evidence="3" id="KW-1185">Reference proteome</keyword>
<organism evidence="2 3">
    <name type="scientific">Castilleja foliolosa</name>
    <dbReference type="NCBI Taxonomy" id="1961234"/>
    <lineage>
        <taxon>Eukaryota</taxon>
        <taxon>Viridiplantae</taxon>
        <taxon>Streptophyta</taxon>
        <taxon>Embryophyta</taxon>
        <taxon>Tracheophyta</taxon>
        <taxon>Spermatophyta</taxon>
        <taxon>Magnoliopsida</taxon>
        <taxon>eudicotyledons</taxon>
        <taxon>Gunneridae</taxon>
        <taxon>Pentapetalae</taxon>
        <taxon>asterids</taxon>
        <taxon>lamiids</taxon>
        <taxon>Lamiales</taxon>
        <taxon>Orobanchaceae</taxon>
        <taxon>Pedicularideae</taxon>
        <taxon>Castillejinae</taxon>
        <taxon>Castilleja</taxon>
    </lineage>
</organism>
<dbReference type="Pfam" id="PF01344">
    <property type="entry name" value="Kelch_1"/>
    <property type="match status" value="2"/>
</dbReference>
<dbReference type="InterPro" id="IPR036047">
    <property type="entry name" value="F-box-like_dom_sf"/>
</dbReference>
<dbReference type="InterPro" id="IPR006652">
    <property type="entry name" value="Kelch_1"/>
</dbReference>
<evidence type="ECO:0000313" key="3">
    <source>
        <dbReference type="Proteomes" id="UP001632038"/>
    </source>
</evidence>
<sequence length="357" mass="39886">MHMDLFPGLPADMALECLVRVPYQHFSSVSSVSRGWKREIELPEFWRYRKASGLTRNVIVLARARVDPNREQGLKKYDAAPVYCLTVFEPKTGCWAKLPPIPGYSDGLPMVCQLVGVGLNLVVMGGLDPVTWEASNGVFVYDFISATWRRGADMPGSRRLFFACASDSDRMVFVAGGHGGEKCALKSTMAYDVVRNEWAHMPDMARERDEPKGVWYRGKFHVIGGYPTNGQGRFETGAESFDIATWHWGPVEEDFLDVAVCPRNCADSGDRKLVMSRGADMVVREGSTWRAVVEMPLEVRNTTYVTAWEGKVLVIGSHGFGAPYKTFVLDLKSCKWERVDAEDKFSGHVQSGCCMEL</sequence>
<dbReference type="Pfam" id="PF00646">
    <property type="entry name" value="F-box"/>
    <property type="match status" value="1"/>
</dbReference>
<protein>
    <recommendedName>
        <fullName evidence="1">F-box domain-containing protein</fullName>
    </recommendedName>
</protein>
<dbReference type="SUPFAM" id="SSF117281">
    <property type="entry name" value="Kelch motif"/>
    <property type="match status" value="1"/>
</dbReference>
<dbReference type="InterPro" id="IPR015915">
    <property type="entry name" value="Kelch-typ_b-propeller"/>
</dbReference>
<gene>
    <name evidence="2" type="ORF">CASFOL_024829</name>
</gene>
<proteinExistence type="predicted"/>
<evidence type="ECO:0000313" key="2">
    <source>
        <dbReference type="EMBL" id="KAL3631845.1"/>
    </source>
</evidence>
<dbReference type="SMART" id="SM00612">
    <property type="entry name" value="Kelch"/>
    <property type="match status" value="2"/>
</dbReference>
<dbReference type="SUPFAM" id="SSF81383">
    <property type="entry name" value="F-box domain"/>
    <property type="match status" value="1"/>
</dbReference>
<dbReference type="Proteomes" id="UP001632038">
    <property type="component" value="Unassembled WGS sequence"/>
</dbReference>
<evidence type="ECO:0000259" key="1">
    <source>
        <dbReference type="Pfam" id="PF00646"/>
    </source>
</evidence>
<dbReference type="Gene3D" id="2.120.10.80">
    <property type="entry name" value="Kelch-type beta propeller"/>
    <property type="match status" value="1"/>
</dbReference>
<dbReference type="InterPro" id="IPR001810">
    <property type="entry name" value="F-box_dom"/>
</dbReference>
<accession>A0ABD3CPG7</accession>
<dbReference type="PANTHER" id="PTHR46407:SF3">
    <property type="entry name" value="OS02G0208700 PROTEIN"/>
    <property type="match status" value="1"/>
</dbReference>